<dbReference type="InterPro" id="IPR015943">
    <property type="entry name" value="WD40/YVTN_repeat-like_dom_sf"/>
</dbReference>
<dbReference type="Pfam" id="PF00400">
    <property type="entry name" value="WD40"/>
    <property type="match status" value="1"/>
</dbReference>
<keyword evidence="3" id="KW-1185">Reference proteome</keyword>
<dbReference type="GeneID" id="92046203"/>
<organism evidence="2 3">
    <name type="scientific">Apiospora hydei</name>
    <dbReference type="NCBI Taxonomy" id="1337664"/>
    <lineage>
        <taxon>Eukaryota</taxon>
        <taxon>Fungi</taxon>
        <taxon>Dikarya</taxon>
        <taxon>Ascomycota</taxon>
        <taxon>Pezizomycotina</taxon>
        <taxon>Sordariomycetes</taxon>
        <taxon>Xylariomycetidae</taxon>
        <taxon>Amphisphaeriales</taxon>
        <taxon>Apiosporaceae</taxon>
        <taxon>Apiospora</taxon>
    </lineage>
</organism>
<protein>
    <submittedName>
        <fullName evidence="2">Uncharacterized protein</fullName>
    </submittedName>
</protein>
<dbReference type="InterPro" id="IPR036322">
    <property type="entry name" value="WD40_repeat_dom_sf"/>
</dbReference>
<name>A0ABR1WBX4_9PEZI</name>
<dbReference type="EMBL" id="JAQQWN010000006">
    <property type="protein sequence ID" value="KAK8081010.1"/>
    <property type="molecule type" value="Genomic_DNA"/>
</dbReference>
<dbReference type="SMART" id="SM00320">
    <property type="entry name" value="WD40"/>
    <property type="match status" value="1"/>
</dbReference>
<comment type="caution">
    <text evidence="2">The sequence shown here is derived from an EMBL/GenBank/DDBJ whole genome shotgun (WGS) entry which is preliminary data.</text>
</comment>
<dbReference type="RefSeq" id="XP_066668485.1">
    <property type="nucleotide sequence ID" value="XM_066813143.1"/>
</dbReference>
<sequence>MASQLPLPQPKAVLRGHQAQVHAATFVRNNQRLASGDAEGYVVLWDLTIVRPRAVWRAHTNAILGIASWGTDKIIT</sequence>
<gene>
    <name evidence="2" type="ORF">PG997_008828</name>
</gene>
<dbReference type="Proteomes" id="UP001433268">
    <property type="component" value="Unassembled WGS sequence"/>
</dbReference>
<evidence type="ECO:0000313" key="3">
    <source>
        <dbReference type="Proteomes" id="UP001433268"/>
    </source>
</evidence>
<accession>A0ABR1WBX4</accession>
<proteinExistence type="predicted"/>
<feature type="repeat" description="WD" evidence="1">
    <location>
        <begin position="14"/>
        <end position="47"/>
    </location>
</feature>
<reference evidence="2 3" key="1">
    <citation type="submission" date="2023-01" db="EMBL/GenBank/DDBJ databases">
        <title>Analysis of 21 Apiospora genomes using comparative genomics revels a genus with tremendous synthesis potential of carbohydrate active enzymes and secondary metabolites.</title>
        <authorList>
            <person name="Sorensen T."/>
        </authorList>
    </citation>
    <scope>NUCLEOTIDE SEQUENCE [LARGE SCALE GENOMIC DNA]</scope>
    <source>
        <strain evidence="2 3">CBS 114990</strain>
    </source>
</reference>
<dbReference type="Gene3D" id="2.130.10.10">
    <property type="entry name" value="YVTN repeat-like/Quinoprotein amine dehydrogenase"/>
    <property type="match status" value="1"/>
</dbReference>
<evidence type="ECO:0000256" key="1">
    <source>
        <dbReference type="PROSITE-ProRule" id="PRU00221"/>
    </source>
</evidence>
<dbReference type="SUPFAM" id="SSF50978">
    <property type="entry name" value="WD40 repeat-like"/>
    <property type="match status" value="1"/>
</dbReference>
<keyword evidence="1" id="KW-0853">WD repeat</keyword>
<dbReference type="PROSITE" id="PS50082">
    <property type="entry name" value="WD_REPEATS_2"/>
    <property type="match status" value="1"/>
</dbReference>
<dbReference type="InterPro" id="IPR001680">
    <property type="entry name" value="WD40_rpt"/>
</dbReference>
<evidence type="ECO:0000313" key="2">
    <source>
        <dbReference type="EMBL" id="KAK8081010.1"/>
    </source>
</evidence>
<dbReference type="PROSITE" id="PS50294">
    <property type="entry name" value="WD_REPEATS_REGION"/>
    <property type="match status" value="1"/>
</dbReference>